<dbReference type="PANTHER" id="PTHR37012">
    <property type="entry name" value="B-ZIP TRANSCRIPTION FACTOR (EUROFUNG)-RELATED"/>
    <property type="match status" value="1"/>
</dbReference>
<evidence type="ECO:0000256" key="1">
    <source>
        <dbReference type="SAM" id="Coils"/>
    </source>
</evidence>
<evidence type="ECO:0008006" key="5">
    <source>
        <dbReference type="Google" id="ProtNLM"/>
    </source>
</evidence>
<organism evidence="3 4">
    <name type="scientific">Exophiala aquamarina CBS 119918</name>
    <dbReference type="NCBI Taxonomy" id="1182545"/>
    <lineage>
        <taxon>Eukaryota</taxon>
        <taxon>Fungi</taxon>
        <taxon>Dikarya</taxon>
        <taxon>Ascomycota</taxon>
        <taxon>Pezizomycotina</taxon>
        <taxon>Eurotiomycetes</taxon>
        <taxon>Chaetothyriomycetidae</taxon>
        <taxon>Chaetothyriales</taxon>
        <taxon>Herpotrichiellaceae</taxon>
        <taxon>Exophiala</taxon>
    </lineage>
</organism>
<dbReference type="RefSeq" id="XP_013256160.1">
    <property type="nucleotide sequence ID" value="XM_013400706.1"/>
</dbReference>
<reference evidence="3 4" key="1">
    <citation type="submission" date="2013-03" db="EMBL/GenBank/DDBJ databases">
        <title>The Genome Sequence of Exophiala aquamarina CBS 119918.</title>
        <authorList>
            <consortium name="The Broad Institute Genomics Platform"/>
            <person name="Cuomo C."/>
            <person name="de Hoog S."/>
            <person name="Gorbushina A."/>
            <person name="Walker B."/>
            <person name="Young S.K."/>
            <person name="Zeng Q."/>
            <person name="Gargeya S."/>
            <person name="Fitzgerald M."/>
            <person name="Haas B."/>
            <person name="Abouelleil A."/>
            <person name="Allen A.W."/>
            <person name="Alvarado L."/>
            <person name="Arachchi H.M."/>
            <person name="Berlin A.M."/>
            <person name="Chapman S.B."/>
            <person name="Gainer-Dewar J."/>
            <person name="Goldberg J."/>
            <person name="Griggs A."/>
            <person name="Gujja S."/>
            <person name="Hansen M."/>
            <person name="Howarth C."/>
            <person name="Imamovic A."/>
            <person name="Ireland A."/>
            <person name="Larimer J."/>
            <person name="McCowan C."/>
            <person name="Murphy C."/>
            <person name="Pearson M."/>
            <person name="Poon T.W."/>
            <person name="Priest M."/>
            <person name="Roberts A."/>
            <person name="Saif S."/>
            <person name="Shea T."/>
            <person name="Sisk P."/>
            <person name="Sykes S."/>
            <person name="Wortman J."/>
            <person name="Nusbaum C."/>
            <person name="Birren B."/>
        </authorList>
    </citation>
    <scope>NUCLEOTIDE SEQUENCE [LARGE SCALE GENOMIC DNA]</scope>
    <source>
        <strain evidence="3 4">CBS 119918</strain>
    </source>
</reference>
<feature type="region of interest" description="Disordered" evidence="2">
    <location>
        <begin position="521"/>
        <end position="548"/>
    </location>
</feature>
<feature type="coiled-coil region" evidence="1">
    <location>
        <begin position="49"/>
        <end position="76"/>
    </location>
</feature>
<dbReference type="Pfam" id="PF11905">
    <property type="entry name" value="DUF3425"/>
    <property type="match status" value="1"/>
</dbReference>
<feature type="region of interest" description="Disordered" evidence="2">
    <location>
        <begin position="1"/>
        <end position="25"/>
    </location>
</feature>
<name>A0A072PDB5_9EURO</name>
<sequence>MDGASDRRLKKRESDRRCQRVSRQRKNTRIAYLEGLVDQLREADTSGQLDSLVQRISQLQKERDSFQGKLAAIEAILMPGQTGAQREPEEVAARTPDIVTTEARMEEAAPSFNPSPGQEAMHFPTDPKLFMIPGLEKEPPLPSTDPLRLEEFDYQKYQNDIPSTWPENPTMNIARTTFERPYLGMPYPTESTRSTSLNSSRSCGCGRAKALRMLNLNHWHYGNVTLGSWMEWPSSVAASGHADPYYEDTVVRAIIEGWDAVDLHGNVHPMWPILRVMDESLFKYADGTMNRLAILIGVSRLLLAHIEHSQAIYSTIPSFALESHGQDYYAYAANFISWPGIRRALVTHEHKYCSNRFWRMLINSIRVQWPFEVRDCYLYNAAEASYSISPTFLATLNNFHALGIKRDFFDYYPELRGMALAVDGIPPSITTTMGLPSNHNIGLKNEGVHPPGQDQQPVLSPFHVPRQLGSQGVKQSGIPEQQRETGDMPGVLHPSASRAATTDAPASSLSDMLLCLFETSSSAAEEDQGSQEDGKGKGGPVLQTPAWGGAPGLLPRQVLLPEVSHIFAGRDFI</sequence>
<dbReference type="AlphaFoldDB" id="A0A072PDB5"/>
<dbReference type="CDD" id="cd14686">
    <property type="entry name" value="bZIP"/>
    <property type="match status" value="1"/>
</dbReference>
<dbReference type="InterPro" id="IPR021833">
    <property type="entry name" value="DUF3425"/>
</dbReference>
<dbReference type="Proteomes" id="UP000027920">
    <property type="component" value="Unassembled WGS sequence"/>
</dbReference>
<evidence type="ECO:0000313" key="4">
    <source>
        <dbReference type="Proteomes" id="UP000027920"/>
    </source>
</evidence>
<evidence type="ECO:0000256" key="2">
    <source>
        <dbReference type="SAM" id="MobiDB-lite"/>
    </source>
</evidence>
<evidence type="ECO:0000313" key="3">
    <source>
        <dbReference type="EMBL" id="KEF53570.1"/>
    </source>
</evidence>
<dbReference type="PANTHER" id="PTHR37012:SF7">
    <property type="entry name" value="B-ZIP TRANSCRIPTION FACTOR (EUROFUNG)-RELATED"/>
    <property type="match status" value="1"/>
</dbReference>
<proteinExistence type="predicted"/>
<dbReference type="VEuPathDB" id="FungiDB:A1O9_10545"/>
<gene>
    <name evidence="3" type="ORF">A1O9_10545</name>
</gene>
<keyword evidence="4" id="KW-1185">Reference proteome</keyword>
<feature type="compositionally biased region" description="Basic and acidic residues" evidence="2">
    <location>
        <begin position="1"/>
        <end position="18"/>
    </location>
</feature>
<protein>
    <recommendedName>
        <fullName evidence="5">BZIP domain-containing protein</fullName>
    </recommendedName>
</protein>
<keyword evidence="1" id="KW-0175">Coiled coil</keyword>
<comment type="caution">
    <text evidence="3">The sequence shown here is derived from an EMBL/GenBank/DDBJ whole genome shotgun (WGS) entry which is preliminary data.</text>
</comment>
<dbReference type="EMBL" id="AMGV01000013">
    <property type="protein sequence ID" value="KEF53570.1"/>
    <property type="molecule type" value="Genomic_DNA"/>
</dbReference>
<accession>A0A072PDB5</accession>
<feature type="region of interest" description="Disordered" evidence="2">
    <location>
        <begin position="444"/>
        <end position="463"/>
    </location>
</feature>
<feature type="region of interest" description="Disordered" evidence="2">
    <location>
        <begin position="469"/>
        <end position="504"/>
    </location>
</feature>
<dbReference type="HOGENOM" id="CLU_028818_2_1_1"/>
<dbReference type="OrthoDB" id="5086080at2759"/>
<dbReference type="GeneID" id="25285449"/>